<feature type="domain" description="VWFA" evidence="1">
    <location>
        <begin position="36"/>
        <end position="216"/>
    </location>
</feature>
<accession>A0A644WCS3</accession>
<evidence type="ECO:0000259" key="1">
    <source>
        <dbReference type="PROSITE" id="PS50234"/>
    </source>
</evidence>
<comment type="caution">
    <text evidence="2">The sequence shown here is derived from an EMBL/GenBank/DDBJ whole genome shotgun (WGS) entry which is preliminary data.</text>
</comment>
<sequence>MVNRSGFFRAALLFLLFFLATGSWSPVLAQDDATTHIELILDASGSMWAKLGGSTRIEVAKDALGKIIDDLSERKGIAVGLRVYGHRTNDCKDTKLEIPIGPMDEKKMKAFIGKIKPKGKTPIAYSLQEAAKDFKKDFTGSKVIILVTDGLESCGGDPCAAAKVLAEKGIVSKIHVVGFGMDKKSVSKLECIVKPSGGLLLEANSAAELAKAFDTIVKTALDTNLEVTGLDGKGKPVEMSVSVLQEGDEVLSEKGQTVKANLPEGSYLVRATATETGEEIFFEGVDLVEDKLTSLKAVFSIARIRVRALDSAGKPVRAEWQIFRKDAPEEPVVRFSGADWTEKALSPGEYTLKAHHRDTKVTLTADAAPGNGETAAVELVFAQGKLLISGLDSNGKPVYTDSYVYKAPFDRDNPDEAARDGGNKHEYSLVPGTYDILVRDHNTKVEQWIRDVVIEGGKTVRKEVSFAQGKLLISGLDSNGKPVYTDSYVYKAPFDRDNPDEAARDGGNKHEYSLVPGTYDILVRDHNTKVEQWIRDVVIEGGKTVRKEVSFSQGTVRLTVKGFEGKPVYFFTEIFLSPAEENDEFVHSDSGENEVSFPIVPGTYDVKVWTEEPRAELWEKGMEVKAGATAAKSFAFPAARVRITPPKKGTEWTYIFVDVFPHPAGEDDEAAVSEAGAEEHIQFFLVPGTYDFRIRDEEERETWMRGIELAADEKFAGEVKFED</sequence>
<dbReference type="SMART" id="SM00327">
    <property type="entry name" value="VWA"/>
    <property type="match status" value="1"/>
</dbReference>
<organism evidence="2">
    <name type="scientific">bioreactor metagenome</name>
    <dbReference type="NCBI Taxonomy" id="1076179"/>
    <lineage>
        <taxon>unclassified sequences</taxon>
        <taxon>metagenomes</taxon>
        <taxon>ecological metagenomes</taxon>
    </lineage>
</organism>
<dbReference type="InterPro" id="IPR002035">
    <property type="entry name" value="VWF_A"/>
</dbReference>
<gene>
    <name evidence="2" type="ORF">SDC9_47547</name>
</gene>
<reference evidence="2" key="1">
    <citation type="submission" date="2019-08" db="EMBL/GenBank/DDBJ databases">
        <authorList>
            <person name="Kucharzyk K."/>
            <person name="Murdoch R.W."/>
            <person name="Higgins S."/>
            <person name="Loffler F."/>
        </authorList>
    </citation>
    <scope>NUCLEOTIDE SEQUENCE</scope>
</reference>
<proteinExistence type="predicted"/>
<dbReference type="SUPFAM" id="SSF53300">
    <property type="entry name" value="vWA-like"/>
    <property type="match status" value="1"/>
</dbReference>
<evidence type="ECO:0000313" key="2">
    <source>
        <dbReference type="EMBL" id="MPM01308.1"/>
    </source>
</evidence>
<dbReference type="Pfam" id="PF00092">
    <property type="entry name" value="VWA"/>
    <property type="match status" value="1"/>
</dbReference>
<name>A0A644WCS3_9ZZZZ</name>
<dbReference type="PROSITE" id="PS50234">
    <property type="entry name" value="VWFA"/>
    <property type="match status" value="1"/>
</dbReference>
<protein>
    <recommendedName>
        <fullName evidence="1">VWFA domain-containing protein</fullName>
    </recommendedName>
</protein>
<dbReference type="Gene3D" id="3.40.50.410">
    <property type="entry name" value="von Willebrand factor, type A domain"/>
    <property type="match status" value="2"/>
</dbReference>
<dbReference type="AlphaFoldDB" id="A0A644WCS3"/>
<dbReference type="EMBL" id="VSSQ01000787">
    <property type="protein sequence ID" value="MPM01308.1"/>
    <property type="molecule type" value="Genomic_DNA"/>
</dbReference>
<dbReference type="InterPro" id="IPR036465">
    <property type="entry name" value="vWFA_dom_sf"/>
</dbReference>